<dbReference type="HOGENOM" id="CLU_000960_28_0_6"/>
<dbReference type="PROSITE" id="PS50850">
    <property type="entry name" value="MFS"/>
    <property type="match status" value="1"/>
</dbReference>
<dbReference type="GO" id="GO:0005886">
    <property type="term" value="C:plasma membrane"/>
    <property type="evidence" value="ECO:0007669"/>
    <property type="project" value="TreeGrafter"/>
</dbReference>
<keyword evidence="3 5" id="KW-1133">Transmembrane helix</keyword>
<dbReference type="AlphaFoldDB" id="H8KYQ4"/>
<dbReference type="Proteomes" id="UP000005234">
    <property type="component" value="Chromosome"/>
</dbReference>
<dbReference type="STRING" id="767434.Fraau_1716"/>
<evidence type="ECO:0000256" key="5">
    <source>
        <dbReference type="SAM" id="Phobius"/>
    </source>
</evidence>
<feature type="transmembrane region" description="Helical" evidence="5">
    <location>
        <begin position="346"/>
        <end position="363"/>
    </location>
</feature>
<dbReference type="eggNOG" id="COG2814">
    <property type="taxonomic scope" value="Bacteria"/>
</dbReference>
<keyword evidence="8" id="KW-1185">Reference proteome</keyword>
<keyword evidence="4 5" id="KW-0472">Membrane</keyword>
<dbReference type="GO" id="GO:0022857">
    <property type="term" value="F:transmembrane transporter activity"/>
    <property type="evidence" value="ECO:0007669"/>
    <property type="project" value="InterPro"/>
</dbReference>
<feature type="transmembrane region" description="Helical" evidence="5">
    <location>
        <begin position="180"/>
        <end position="200"/>
    </location>
</feature>
<accession>H8KYQ4</accession>
<protein>
    <submittedName>
        <fullName evidence="7">Arabinose efflux permease family protein</fullName>
    </submittedName>
</protein>
<proteinExistence type="predicted"/>
<reference evidence="7" key="1">
    <citation type="submission" date="2012-02" db="EMBL/GenBank/DDBJ databases">
        <title>The complete genome of Frateuria aurantia DSM 6220.</title>
        <authorList>
            <consortium name="US DOE Joint Genome Institute (JGI-PGF)"/>
            <person name="Lucas S."/>
            <person name="Copeland A."/>
            <person name="Lapidus A."/>
            <person name="Glavina del Rio T."/>
            <person name="Dalin E."/>
            <person name="Tice H."/>
            <person name="Bruce D."/>
            <person name="Goodwin L."/>
            <person name="Pitluck S."/>
            <person name="Peters L."/>
            <person name="Ovchinnikova G."/>
            <person name="Teshima H."/>
            <person name="Kyrpides N."/>
            <person name="Mavromatis K."/>
            <person name="Ivanova N."/>
            <person name="Brettin T."/>
            <person name="Detter J.C."/>
            <person name="Han C."/>
            <person name="Larimer F."/>
            <person name="Land M."/>
            <person name="Hauser L."/>
            <person name="Markowitz V."/>
            <person name="Cheng J.-F."/>
            <person name="Hugenholtz P."/>
            <person name="Woyke T."/>
            <person name="Wu D."/>
            <person name="Brambilla E."/>
            <person name="Klenk H.-P."/>
            <person name="Eisen J.A."/>
        </authorList>
    </citation>
    <scope>NUCLEOTIDE SEQUENCE</scope>
    <source>
        <strain evidence="7">DSM 6220</strain>
    </source>
</reference>
<keyword evidence="2 5" id="KW-0812">Transmembrane</keyword>
<feature type="transmembrane region" description="Helical" evidence="5">
    <location>
        <begin position="370"/>
        <end position="389"/>
    </location>
</feature>
<evidence type="ECO:0000256" key="3">
    <source>
        <dbReference type="ARBA" id="ARBA00022989"/>
    </source>
</evidence>
<feature type="transmembrane region" description="Helical" evidence="5">
    <location>
        <begin position="242"/>
        <end position="258"/>
    </location>
</feature>
<dbReference type="InterPro" id="IPR020846">
    <property type="entry name" value="MFS_dom"/>
</dbReference>
<dbReference type="Gene3D" id="1.20.1720.10">
    <property type="entry name" value="Multidrug resistance protein D"/>
    <property type="match status" value="1"/>
</dbReference>
<evidence type="ECO:0000256" key="4">
    <source>
        <dbReference type="ARBA" id="ARBA00023136"/>
    </source>
</evidence>
<evidence type="ECO:0000256" key="2">
    <source>
        <dbReference type="ARBA" id="ARBA00022692"/>
    </source>
</evidence>
<evidence type="ECO:0000259" key="6">
    <source>
        <dbReference type="PROSITE" id="PS50850"/>
    </source>
</evidence>
<feature type="transmembrane region" description="Helical" evidence="5">
    <location>
        <begin position="92"/>
        <end position="111"/>
    </location>
</feature>
<comment type="subcellular location">
    <subcellularLocation>
        <location evidence="1">Membrane</location>
        <topology evidence="1">Multi-pass membrane protein</topology>
    </subcellularLocation>
</comment>
<dbReference type="OrthoDB" id="9812221at2"/>
<dbReference type="Gene3D" id="1.20.1250.20">
    <property type="entry name" value="MFS general substrate transporter like domains"/>
    <property type="match status" value="1"/>
</dbReference>
<feature type="transmembrane region" description="Helical" evidence="5">
    <location>
        <begin position="212"/>
        <end position="230"/>
    </location>
</feature>
<dbReference type="KEGG" id="fau:Fraau_1716"/>
<dbReference type="InterPro" id="IPR036259">
    <property type="entry name" value="MFS_trans_sf"/>
</dbReference>
<evidence type="ECO:0000313" key="7">
    <source>
        <dbReference type="EMBL" id="AFC86125.1"/>
    </source>
</evidence>
<feature type="transmembrane region" description="Helical" evidence="5">
    <location>
        <begin position="409"/>
        <end position="429"/>
    </location>
</feature>
<dbReference type="PANTHER" id="PTHR23501">
    <property type="entry name" value="MAJOR FACILITATOR SUPERFAMILY"/>
    <property type="match status" value="1"/>
</dbReference>
<dbReference type="SUPFAM" id="SSF103473">
    <property type="entry name" value="MFS general substrate transporter"/>
    <property type="match status" value="1"/>
</dbReference>
<name>H8KYQ4_FRAAD</name>
<organism evidence="7 8">
    <name type="scientific">Frateuria aurantia (strain ATCC 33424 / DSM 6220 / KCTC 2777 / LMG 1558 / NBRC 3245 / NCIMB 13370)</name>
    <name type="common">Acetobacter aurantius</name>
    <dbReference type="NCBI Taxonomy" id="767434"/>
    <lineage>
        <taxon>Bacteria</taxon>
        <taxon>Pseudomonadati</taxon>
        <taxon>Pseudomonadota</taxon>
        <taxon>Gammaproteobacteria</taxon>
        <taxon>Lysobacterales</taxon>
        <taxon>Rhodanobacteraceae</taxon>
        <taxon>Frateuria</taxon>
    </lineage>
</organism>
<dbReference type="RefSeq" id="WP_014403130.1">
    <property type="nucleotide sequence ID" value="NC_017033.1"/>
</dbReference>
<dbReference type="InterPro" id="IPR011701">
    <property type="entry name" value="MFS"/>
</dbReference>
<dbReference type="Pfam" id="PF07690">
    <property type="entry name" value="MFS_1"/>
    <property type="match status" value="1"/>
</dbReference>
<sequence length="482" mass="51884">MPPSAPASSPFDTHAAPAPPRSYRTIALIVACAIFMEQLDATVLATALPAMARDFHVAAPAMSVALTSYLLALAVLIPTSGVIADRFGSRRVMCASIAVFMFGSIACSLVHSMPGIVAARLLQGMGGAMMTPVGRLIILSTVDRKDLVSAMSWALVPAFLGPILGPPLGGLIVTHLDWRWIFYINLPIGLLGLYLVWKFIPDVCRPRGAHPFDLSGFILCGVSSSALLFGLEWSGPDHPGQLSMPLLACGVITAGLYVRHARRRPHPLLDLDLLKIDSFRLSVISGSLMRITQGAQPFLLPLLFQVGFGYSAVRSGELVLATAFGAVVTRSVTPRLLRLTGFRNGLIGNGVLASLGYAVCAVFQPDWPMWLIFGCLFCCGAFMSFQFGAYNTVAYEAVPMEQMSAANSFYTMLQQLMLSVGVCIGALLLRLTMTARGHVQPQHSDFSITFVAITLISLSSTWWHRAFAAEAGAELSGHRLRR</sequence>
<evidence type="ECO:0000256" key="1">
    <source>
        <dbReference type="ARBA" id="ARBA00004141"/>
    </source>
</evidence>
<feature type="transmembrane region" description="Helical" evidence="5">
    <location>
        <begin position="117"/>
        <end position="138"/>
    </location>
</feature>
<feature type="transmembrane region" description="Helical" evidence="5">
    <location>
        <begin position="150"/>
        <end position="174"/>
    </location>
</feature>
<feature type="domain" description="Major facilitator superfamily (MFS) profile" evidence="6">
    <location>
        <begin position="26"/>
        <end position="472"/>
    </location>
</feature>
<dbReference type="EMBL" id="CP003350">
    <property type="protein sequence ID" value="AFC86125.1"/>
    <property type="molecule type" value="Genomic_DNA"/>
</dbReference>
<feature type="transmembrane region" description="Helical" evidence="5">
    <location>
        <begin position="57"/>
        <end position="80"/>
    </location>
</feature>
<dbReference type="PANTHER" id="PTHR23501:SF38">
    <property type="entry name" value="PERMEASE"/>
    <property type="match status" value="1"/>
</dbReference>
<gene>
    <name evidence="7" type="ordered locus">Fraau_1716</name>
</gene>
<evidence type="ECO:0000313" key="8">
    <source>
        <dbReference type="Proteomes" id="UP000005234"/>
    </source>
</evidence>